<keyword evidence="1" id="KW-0680">Restriction system</keyword>
<dbReference type="PANTHER" id="PTHR30408:SF12">
    <property type="entry name" value="TYPE I RESTRICTION ENZYME MJAVIII SPECIFICITY SUBUNIT"/>
    <property type="match status" value="1"/>
</dbReference>
<dbReference type="InterPro" id="IPR044946">
    <property type="entry name" value="Restrct_endonuc_typeI_TRD_sf"/>
</dbReference>
<protein>
    <recommendedName>
        <fullName evidence="5">Type I restriction modification DNA specificity domain-containing protein</fullName>
    </recommendedName>
</protein>
<dbReference type="GO" id="GO:0003677">
    <property type="term" value="F:DNA binding"/>
    <property type="evidence" value="ECO:0007669"/>
    <property type="project" value="UniProtKB-KW"/>
</dbReference>
<dbReference type="Proteomes" id="UP000232638">
    <property type="component" value="Chromosome"/>
</dbReference>
<dbReference type="EMBL" id="CP020370">
    <property type="protein sequence ID" value="AUB83498.1"/>
    <property type="molecule type" value="Genomic_DNA"/>
</dbReference>
<gene>
    <name evidence="3" type="ORF">THSYN_22800</name>
</gene>
<dbReference type="AlphaFoldDB" id="A0A2K8UD35"/>
<organism evidence="3 4">
    <name type="scientific">Candidatus Thiodictyon syntrophicum</name>
    <dbReference type="NCBI Taxonomy" id="1166950"/>
    <lineage>
        <taxon>Bacteria</taxon>
        <taxon>Pseudomonadati</taxon>
        <taxon>Pseudomonadota</taxon>
        <taxon>Gammaproteobacteria</taxon>
        <taxon>Chromatiales</taxon>
        <taxon>Chromatiaceae</taxon>
        <taxon>Thiodictyon</taxon>
    </lineage>
</organism>
<proteinExistence type="predicted"/>
<dbReference type="Gene3D" id="3.90.220.20">
    <property type="entry name" value="DNA methylase specificity domains"/>
    <property type="match status" value="2"/>
</dbReference>
<dbReference type="PANTHER" id="PTHR30408">
    <property type="entry name" value="TYPE-1 RESTRICTION ENZYME ECOKI SPECIFICITY PROTEIN"/>
    <property type="match status" value="1"/>
</dbReference>
<sequence length="381" mass="42052">MTNMTTLPLGELMTHRSEFVPIDDLTTYMRCRVQINGRGVVLRDRVEGALLKTKIQQVCRAGEFLVAEIDAKLGGFGVVPSELAGAIVSSHYFLFDINPDLLDGRYLAWFSKTAGLAEQVSAHGSTNYSAVRPHHVLTYEIPVPPTLSDQQRIIAAIESIAARLAVVRHLRQGVLDDGKALLRSVFHRLIQGAPYRPLAAVAPIVRRPVEIDPDSTYEEIGIRSFHKGTFFKCNSPGSDISHKSMFEMVPGDLVFSNIMAWEGGIAVVRPEDRGRIGVHRFITCVPHPDIADPHFLWFYFQTGEGFAKIVSASPATIARNRTLSVKKLETIEVPVPSLEKQQDFAALQQRIAAIHQAQAANQSELDALLPAVLDKAFKGEL</sequence>
<dbReference type="KEGG" id="tsy:THSYN_22800"/>
<reference evidence="3 4" key="1">
    <citation type="submission" date="2017-03" db="EMBL/GenBank/DDBJ databases">
        <title>Complete genome sequence of Candidatus 'Thiodictyon syntrophicum' sp. nov. strain Cad16T, a photolithoautotroph purple sulfur bacterium isolated from an alpine meromictic lake.</title>
        <authorList>
            <person name="Luedin S.M."/>
            <person name="Pothier J.F."/>
            <person name="Danza F."/>
            <person name="Storelli N."/>
            <person name="Wittwer M."/>
            <person name="Tonolla M."/>
        </authorList>
    </citation>
    <scope>NUCLEOTIDE SEQUENCE [LARGE SCALE GENOMIC DNA]</scope>
    <source>
        <strain evidence="3 4">Cad16T</strain>
    </source>
</reference>
<evidence type="ECO:0000256" key="1">
    <source>
        <dbReference type="ARBA" id="ARBA00022747"/>
    </source>
</evidence>
<name>A0A2K8UD35_9GAMM</name>
<dbReference type="GO" id="GO:0009307">
    <property type="term" value="P:DNA restriction-modification system"/>
    <property type="evidence" value="ECO:0007669"/>
    <property type="project" value="UniProtKB-KW"/>
</dbReference>
<accession>A0A2K8UD35</accession>
<evidence type="ECO:0000313" key="4">
    <source>
        <dbReference type="Proteomes" id="UP000232638"/>
    </source>
</evidence>
<evidence type="ECO:0008006" key="5">
    <source>
        <dbReference type="Google" id="ProtNLM"/>
    </source>
</evidence>
<keyword evidence="4" id="KW-1185">Reference proteome</keyword>
<dbReference type="REBASE" id="226741">
    <property type="entry name" value="S.Tsy16TORF22805P"/>
</dbReference>
<evidence type="ECO:0000256" key="2">
    <source>
        <dbReference type="ARBA" id="ARBA00023125"/>
    </source>
</evidence>
<keyword evidence="2" id="KW-0238">DNA-binding</keyword>
<dbReference type="InterPro" id="IPR052021">
    <property type="entry name" value="Type-I_RS_S_subunit"/>
</dbReference>
<dbReference type="SUPFAM" id="SSF116734">
    <property type="entry name" value="DNA methylase specificity domain"/>
    <property type="match status" value="2"/>
</dbReference>
<evidence type="ECO:0000313" key="3">
    <source>
        <dbReference type="EMBL" id="AUB83498.1"/>
    </source>
</evidence>